<dbReference type="EMBL" id="HE717023">
    <property type="protein sequence ID" value="CCG47447.1"/>
    <property type="molecule type" value="Genomic_DNA"/>
</dbReference>
<reference evidence="1 2" key="1">
    <citation type="journal article" date="2013" name="Environ. Microbiol.">
        <title>Chloride and organic osmolytes: a hybrid strategy to cope with elevated salinities by the moderately halophilic, chloride-dependent bacterium Halobacillus halophilus.</title>
        <authorList>
            <person name="Saum S.H."/>
            <person name="Pfeiffer F."/>
            <person name="Palm P."/>
            <person name="Rampp M."/>
            <person name="Schuster S.C."/>
            <person name="Muller V."/>
            <person name="Oesterhelt D."/>
        </authorList>
    </citation>
    <scope>NUCLEOTIDE SEQUENCE [LARGE SCALE GENOMIC DNA]</scope>
    <source>
        <strain evidence="2">ATCC 35676 / DSM 2266 / JCM 20832 / KCTC 3685 / LMG 17431 / NBRC 102448 / NCIMB 2269</strain>
    </source>
</reference>
<sequence length="38" mass="4374">MVLKKKRRAQSSSLLFNEDGKGARLFDMLRFTMGKVTL</sequence>
<dbReference type="KEGG" id="hhd:HBHAL_5111"/>
<accession>I0JTH4</accession>
<gene>
    <name evidence="1" type="ordered locus">HBHAL_5111</name>
</gene>
<keyword evidence="2" id="KW-1185">Reference proteome</keyword>
<name>I0JTH4_HALH3</name>
<dbReference type="Proteomes" id="UP000007397">
    <property type="component" value="Chromosome"/>
</dbReference>
<dbReference type="AlphaFoldDB" id="I0JTH4"/>
<proteinExistence type="predicted"/>
<evidence type="ECO:0000313" key="1">
    <source>
        <dbReference type="EMBL" id="CCG47447.1"/>
    </source>
</evidence>
<dbReference type="STRING" id="866895.HBHAL_5111"/>
<dbReference type="HOGENOM" id="CLU_3328592_0_0_9"/>
<protein>
    <submittedName>
        <fullName evidence="1">Uncharacterized protein</fullName>
    </submittedName>
</protein>
<organism evidence="1 2">
    <name type="scientific">Halobacillus halophilus (strain ATCC 35676 / DSM 2266 / JCM 20832 / KCTC 3685 / LMG 17431 / NBRC 102448 / NCIMB 2269)</name>
    <name type="common">Sporosarcina halophila</name>
    <dbReference type="NCBI Taxonomy" id="866895"/>
    <lineage>
        <taxon>Bacteria</taxon>
        <taxon>Bacillati</taxon>
        <taxon>Bacillota</taxon>
        <taxon>Bacilli</taxon>
        <taxon>Bacillales</taxon>
        <taxon>Bacillaceae</taxon>
        <taxon>Halobacillus</taxon>
    </lineage>
</organism>
<dbReference type="PATRIC" id="fig|866895.3.peg.4149"/>
<evidence type="ECO:0000313" key="2">
    <source>
        <dbReference type="Proteomes" id="UP000007397"/>
    </source>
</evidence>